<dbReference type="InterPro" id="IPR023614">
    <property type="entry name" value="Porin_dom_sf"/>
</dbReference>
<evidence type="ECO:0000256" key="2">
    <source>
        <dbReference type="SAM" id="MobiDB-lite"/>
    </source>
</evidence>
<evidence type="ECO:0000256" key="1">
    <source>
        <dbReference type="SAM" id="Coils"/>
    </source>
</evidence>
<organism evidence="4 5">
    <name type="scientific">Entomobacter blattae</name>
    <dbReference type="NCBI Taxonomy" id="2762277"/>
    <lineage>
        <taxon>Bacteria</taxon>
        <taxon>Pseudomonadati</taxon>
        <taxon>Pseudomonadota</taxon>
        <taxon>Alphaproteobacteria</taxon>
        <taxon>Acetobacterales</taxon>
        <taxon>Acetobacteraceae</taxon>
        <taxon>Entomobacter</taxon>
    </lineage>
</organism>
<dbReference type="Proteomes" id="UP000516349">
    <property type="component" value="Chromosome"/>
</dbReference>
<dbReference type="KEGG" id="ebla:JGUZn3_02090"/>
<feature type="chain" id="PRO_5028992056" evidence="3">
    <location>
        <begin position="26"/>
        <end position="585"/>
    </location>
</feature>
<dbReference type="SUPFAM" id="SSF56935">
    <property type="entry name" value="Porins"/>
    <property type="match status" value="1"/>
</dbReference>
<name>A0A7H1NNV7_9PROT</name>
<dbReference type="EMBL" id="CP060244">
    <property type="protein sequence ID" value="QNT77467.1"/>
    <property type="molecule type" value="Genomic_DNA"/>
</dbReference>
<evidence type="ECO:0000313" key="4">
    <source>
        <dbReference type="EMBL" id="QNT77467.1"/>
    </source>
</evidence>
<reference evidence="4 5" key="1">
    <citation type="submission" date="2020-08" db="EMBL/GenBank/DDBJ databases">
        <title>Complete genome sequence of Entomobacter blattae G55GP.</title>
        <authorList>
            <person name="Poehlein A."/>
            <person name="Guzman J."/>
            <person name="Daniel R."/>
            <person name="Vilcinskas A."/>
        </authorList>
    </citation>
    <scope>NUCLEOTIDE SEQUENCE [LARGE SCALE GENOMIC DNA]</scope>
    <source>
        <strain evidence="4 5">G55GP</strain>
    </source>
</reference>
<keyword evidence="1" id="KW-0175">Coiled coil</keyword>
<feature type="compositionally biased region" description="Polar residues" evidence="2">
    <location>
        <begin position="70"/>
        <end position="92"/>
    </location>
</feature>
<evidence type="ECO:0000313" key="5">
    <source>
        <dbReference type="Proteomes" id="UP000516349"/>
    </source>
</evidence>
<sequence>MQWIDSRKITASFIGSILCSTAAYAAPPSSEHDEIIALKKQMLAMAQAMTAQISSLKKELAHVNAKMAQKSGSSSHNRTKYAHTSTSSTQVATAKPAESVEGQASHPQVAAGPRPVMLATAEKRDEPVSAHGKKSKKPMVVEHLDRPPPDRGASFWSPDMPLIQTASVKDESVHIGGITIGFPGGRPTIASDDGHYSLAIGLAFHEDFGGFLSTAPREGEKKGDFKSFTQNARRLRIPFTFRYDTFAANVTPEYGGSPDGKVTLYEGNLQYGGLENTILTIGYFQPRVTLEDSESSNEFQFLERPEISEIARNIAAGDARFSVGGITYGDQWYIGAYLTGHSFGRNTNDPSTVENQTGGVFRVAGRPIASKDWDMHLGLSASSAFQVDKNSGGRLYSLGARPESRLTSDRLVTTGTLKDVSQIWEAGPEFAVRWDRALLKAEYIHIGVNRDGKGEQGSLPNLNFQGYYVSAGYTIFGKPRAYDIRSAAFRAPGVEEDFNPTHGNLGALEAQARWSVVDLNDKIDKGGVQGGKQDIVSLGLNWSLNRHFRVMLDYSHIHASYSDGNPINLNGRSLDSVVMRVQSAF</sequence>
<feature type="coiled-coil region" evidence="1">
    <location>
        <begin position="39"/>
        <end position="66"/>
    </location>
</feature>
<dbReference type="InterPro" id="IPR010870">
    <property type="entry name" value="Porin_O/P"/>
</dbReference>
<keyword evidence="5" id="KW-1185">Reference proteome</keyword>
<accession>A0A7H1NNV7</accession>
<dbReference type="AlphaFoldDB" id="A0A7H1NNV7"/>
<feature type="region of interest" description="Disordered" evidence="2">
    <location>
        <begin position="68"/>
        <end position="113"/>
    </location>
</feature>
<dbReference type="Gene3D" id="2.40.160.10">
    <property type="entry name" value="Porin"/>
    <property type="match status" value="1"/>
</dbReference>
<protein>
    <submittedName>
        <fullName evidence="4">Phosphate-selective porin O and P</fullName>
    </submittedName>
</protein>
<feature type="signal peptide" evidence="3">
    <location>
        <begin position="1"/>
        <end position="25"/>
    </location>
</feature>
<gene>
    <name evidence="4" type="ORF">JGUZn3_02090</name>
</gene>
<dbReference type="RefSeq" id="WP_203413944.1">
    <property type="nucleotide sequence ID" value="NZ_CP060244.1"/>
</dbReference>
<dbReference type="Pfam" id="PF07396">
    <property type="entry name" value="Porin_O_P"/>
    <property type="match status" value="1"/>
</dbReference>
<evidence type="ECO:0000256" key="3">
    <source>
        <dbReference type="SAM" id="SignalP"/>
    </source>
</evidence>
<keyword evidence="3" id="KW-0732">Signal</keyword>
<proteinExistence type="predicted"/>